<organism evidence="1 2">
    <name type="scientific">Pelagihabitans pacificus</name>
    <dbReference type="NCBI Taxonomy" id="2696054"/>
    <lineage>
        <taxon>Bacteria</taxon>
        <taxon>Pseudomonadati</taxon>
        <taxon>Bacteroidota</taxon>
        <taxon>Flavobacteriia</taxon>
        <taxon>Flavobacteriales</taxon>
        <taxon>Flavobacteriaceae</taxon>
        <taxon>Pelagihabitans</taxon>
    </lineage>
</organism>
<gene>
    <name evidence="1" type="ORF">FK220_007450</name>
</gene>
<protein>
    <submittedName>
        <fullName evidence="1">Uncharacterized protein</fullName>
    </submittedName>
</protein>
<evidence type="ECO:0000313" key="2">
    <source>
        <dbReference type="Proteomes" id="UP000707206"/>
    </source>
</evidence>
<reference evidence="1" key="1">
    <citation type="submission" date="2019-07" db="EMBL/GenBank/DDBJ databases">
        <authorList>
            <person name="De-Chao Zhang Q."/>
        </authorList>
    </citation>
    <scope>NUCLEOTIDE SEQUENCE</scope>
    <source>
        <strain evidence="1">TP-CH-4</strain>
    </source>
</reference>
<keyword evidence="2" id="KW-1185">Reference proteome</keyword>
<dbReference type="AlphaFoldDB" id="A0A967AU02"/>
<name>A0A967AU02_9FLAO</name>
<accession>A0A967AU02</accession>
<reference evidence="1" key="2">
    <citation type="submission" date="2020-03" db="EMBL/GenBank/DDBJ databases">
        <title>Flavobacteriaceae bacterium strain TP-CH-4, a member of the family Flavobacteriaceae isolated from a deep-sea seamount.</title>
        <authorList>
            <person name="Zhang D.-C."/>
        </authorList>
    </citation>
    <scope>NUCLEOTIDE SEQUENCE</scope>
    <source>
        <strain evidence="1">TP-CH-4</strain>
    </source>
</reference>
<dbReference type="EMBL" id="VIKU02000002">
    <property type="protein sequence ID" value="NHF59170.1"/>
    <property type="molecule type" value="Genomic_DNA"/>
</dbReference>
<comment type="caution">
    <text evidence="1">The sequence shown here is derived from an EMBL/GenBank/DDBJ whole genome shotgun (WGS) entry which is preliminary data.</text>
</comment>
<sequence>MDESTLLLEFYESLEGIESLNIWNIQNGLKTVDKFRESNCLYQIISERKALSFNINMGILESNAQFVDKKGKIQKTRLTEDDIDYFKGRLSETSNVILKSRYAHLIWQECHHKKYSKIAIENTSNQSI</sequence>
<dbReference type="RefSeq" id="WP_152573692.1">
    <property type="nucleotide sequence ID" value="NZ_VIKU02000002.1"/>
</dbReference>
<dbReference type="Proteomes" id="UP000707206">
    <property type="component" value="Unassembled WGS sequence"/>
</dbReference>
<evidence type="ECO:0000313" key="1">
    <source>
        <dbReference type="EMBL" id="NHF59170.1"/>
    </source>
</evidence>
<proteinExistence type="predicted"/>